<name>A0A151MZX9_ALLMI</name>
<keyword evidence="3" id="KW-1185">Reference proteome</keyword>
<reference evidence="2 3" key="1">
    <citation type="journal article" date="2012" name="Genome Biol.">
        <title>Sequencing three crocodilian genomes to illuminate the evolution of archosaurs and amniotes.</title>
        <authorList>
            <person name="St John J.A."/>
            <person name="Braun E.L."/>
            <person name="Isberg S.R."/>
            <person name="Miles L.G."/>
            <person name="Chong A.Y."/>
            <person name="Gongora J."/>
            <person name="Dalzell P."/>
            <person name="Moran C."/>
            <person name="Bed'hom B."/>
            <person name="Abzhanov A."/>
            <person name="Burgess S.C."/>
            <person name="Cooksey A.M."/>
            <person name="Castoe T.A."/>
            <person name="Crawford N.G."/>
            <person name="Densmore L.D."/>
            <person name="Drew J.C."/>
            <person name="Edwards S.V."/>
            <person name="Faircloth B.C."/>
            <person name="Fujita M.K."/>
            <person name="Greenwold M.J."/>
            <person name="Hoffmann F.G."/>
            <person name="Howard J.M."/>
            <person name="Iguchi T."/>
            <person name="Janes D.E."/>
            <person name="Khan S.Y."/>
            <person name="Kohno S."/>
            <person name="de Koning A.J."/>
            <person name="Lance S.L."/>
            <person name="McCarthy F.M."/>
            <person name="McCormack J.E."/>
            <person name="Merchant M.E."/>
            <person name="Peterson D.G."/>
            <person name="Pollock D.D."/>
            <person name="Pourmand N."/>
            <person name="Raney B.J."/>
            <person name="Roessler K.A."/>
            <person name="Sanford J.R."/>
            <person name="Sawyer R.H."/>
            <person name="Schmidt C.J."/>
            <person name="Triplett E.W."/>
            <person name="Tuberville T.D."/>
            <person name="Venegas-Anaya M."/>
            <person name="Howard J.T."/>
            <person name="Jarvis E.D."/>
            <person name="Guillette L.J.Jr."/>
            <person name="Glenn T.C."/>
            <person name="Green R.E."/>
            <person name="Ray D.A."/>
        </authorList>
    </citation>
    <scope>NUCLEOTIDE SEQUENCE [LARGE SCALE GENOMIC DNA]</scope>
    <source>
        <strain evidence="2">KSC_2009_1</strain>
    </source>
</reference>
<sequence>MGNSIISGDKHLRMVAVENAGKTCNQIKSSNYMMWFLKVPPIFIYDLGTIFLCSLKHVLFYRDTSWHLSLLTENILNYWICGKGNGTIPK</sequence>
<keyword evidence="1" id="KW-0812">Transmembrane</keyword>
<organism evidence="2 3">
    <name type="scientific">Alligator mississippiensis</name>
    <name type="common">American alligator</name>
    <dbReference type="NCBI Taxonomy" id="8496"/>
    <lineage>
        <taxon>Eukaryota</taxon>
        <taxon>Metazoa</taxon>
        <taxon>Chordata</taxon>
        <taxon>Craniata</taxon>
        <taxon>Vertebrata</taxon>
        <taxon>Euteleostomi</taxon>
        <taxon>Archelosauria</taxon>
        <taxon>Archosauria</taxon>
        <taxon>Crocodylia</taxon>
        <taxon>Alligatoridae</taxon>
        <taxon>Alligatorinae</taxon>
        <taxon>Alligator</taxon>
    </lineage>
</organism>
<proteinExistence type="predicted"/>
<evidence type="ECO:0000313" key="3">
    <source>
        <dbReference type="Proteomes" id="UP000050525"/>
    </source>
</evidence>
<evidence type="ECO:0000313" key="2">
    <source>
        <dbReference type="EMBL" id="KYO30101.1"/>
    </source>
</evidence>
<feature type="transmembrane region" description="Helical" evidence="1">
    <location>
        <begin position="42"/>
        <end position="61"/>
    </location>
</feature>
<keyword evidence="1" id="KW-0472">Membrane</keyword>
<dbReference type="EMBL" id="AKHW03004329">
    <property type="protein sequence ID" value="KYO30101.1"/>
    <property type="molecule type" value="Genomic_DNA"/>
</dbReference>
<accession>A0A151MZX9</accession>
<comment type="caution">
    <text evidence="2">The sequence shown here is derived from an EMBL/GenBank/DDBJ whole genome shotgun (WGS) entry which is preliminary data.</text>
</comment>
<gene>
    <name evidence="2" type="ORF">Y1Q_0021180</name>
</gene>
<keyword evidence="1" id="KW-1133">Transmembrane helix</keyword>
<evidence type="ECO:0000256" key="1">
    <source>
        <dbReference type="SAM" id="Phobius"/>
    </source>
</evidence>
<protein>
    <submittedName>
        <fullName evidence="2">Uncharacterized protein</fullName>
    </submittedName>
</protein>
<dbReference type="AlphaFoldDB" id="A0A151MZX9"/>
<dbReference type="Proteomes" id="UP000050525">
    <property type="component" value="Unassembled WGS sequence"/>
</dbReference>